<comment type="caution">
    <text evidence="2">The sequence shown here is derived from an EMBL/GenBank/DDBJ whole genome shotgun (WGS) entry which is preliminary data.</text>
</comment>
<keyword evidence="1" id="KW-0732">Signal</keyword>
<accession>A0A4Q9Z2V2</accession>
<sequence>MKLKILFIALLISGLSWGQSIFTNPINGTNPNASNPYTSGQIVDANITVSGIGRGSGITGSNATNRYNAQGWSTSTIDLNDYYEFTLTPNSGYKIDFVSFVYTSQVSSGTPSHAFRCSVDGYASNIGTPTTTGTTISLSAAAYQGVTGAITFRFYSYGLAAATTTFSINDFTFNGTVTPTCSPATNPNGSIVLASSTCGSTTLTYNGTDKATCIWQTTSLGTDTAGTPASSDITVTTSGTYYIRNYAGSCWSTADVSSTITVSKNPTVTGNPSNASIIETANTSFTVTATNPGTYQWQVSTDGGSNYNNITNGGVYSGATTATLTLTGVPLSMNGYMYKCIVFANVPCALPAVSTAATLTVAPNVNSNSDLAAVASSEAATISTTVNNITIASSTDGVKVWEFYVRDGGASLNDADAYPTILNSLTITKTVGNAVASWSDAIYSVALFDGTAFVASGSVSATQISFTGLAVSVSDNTQKKLTLRLSLKCPLGVGAVDGDDFGFSIAKANVVFSSSGSGMLSSFTTIGSANGSDVIDVTATKLAFTTQPTGTGINNTMSSVVVKATDACGNIDTGFTGTVSLTSTGTMNAVTPVTMTAGVATFSTIVHTATGTGLTLTASAAGLTAGTSSSFDITTITTLMPGDIAILAFNTDTVGGGTGSDEVSFVTFVDITPGTRIDMTDNAYQKCGTPNGWGISEGWIRFERLNSTLPKGSIVTINVGPNGGAPSVYSPDPSNWLCTKPQPSSQGSFDLNNGGEQIFFMSGGNVGGTNANTATSDGGTYSGNFLYGFNTKGNVWTPICDNSTNGGTKNSDKPKNFDCFLTWPTTQADLNKYTGPMTPATQRDWVSRISDSANWTGYANNTAYNAGPNFYGASITILTGGYSAGVWVGDKNTDWFDCANWQSRKVPDATVNVNVGANSVQGVVVDATSVNASSFNFIAQCKDLAVSKYDVKVEGSASNILEINGNVTLSSTGAIDMDDSNPATADGVIKLYGNWTNNVSSAAFSEGNGTVQFVGSTPQVISSIANEGTEVFYNVILDNNFDTAVSNDLIASGDLTIKSGRTVSIDSNGFIKAYKKLDHSGTLTIEDNGQFIQVDETDTNVGTYNSSTFKVKRYADVNQSDYVYWSSPTTSFDQTNILSNGMRFIWNTTYANADTQGNWNWASTEAGYPAMTKGKGYAIGVPNSSPARPAAPTSQLTTFTGKPNNGQFTFPISKGTITADFTNASGVYTTKYDDNWNLVGNPYPSALDAEKFLQLNTGAIEGTVWVWKHGQKPDSTQNPFYANFAQNYYSTDYIKYNKMGASDTSFSGKIASGQGFMVCMAESFAGSNTTITFNNSMRSDAASVTNPYAPYNNTDFYRLAGNTANSTADDLGTVEEKSRIWLDIINNQSNQTDTTLLGYSTFSTLGRDHFYDAIFVPRSTVALYSLIEGETFIIQGRPLPFDNQDRVPMGINITQTGVHTIAIKKVDGIFAEETPIYLEDKELSIIHDLKQAPYVFTSEKGIFNNRFVLRYTNETLGNHDFDSLDRNVIVVAKNGEMTINSYLENLDQVTVYDILGRQLLDVKGIAGSTLVRSNITTSPQTLLVKIRLADGTVVTRKIIL</sequence>
<dbReference type="OrthoDB" id="1652165at2"/>
<dbReference type="RefSeq" id="WP_131475172.1">
    <property type="nucleotide sequence ID" value="NZ_SJPE01000002.1"/>
</dbReference>
<gene>
    <name evidence="2" type="ORF">EZL74_03345</name>
</gene>
<evidence type="ECO:0000313" key="3">
    <source>
        <dbReference type="Proteomes" id="UP000293300"/>
    </source>
</evidence>
<evidence type="ECO:0000313" key="2">
    <source>
        <dbReference type="EMBL" id="TBX70722.1"/>
    </source>
</evidence>
<feature type="chain" id="PRO_5020719654" evidence="1">
    <location>
        <begin position="19"/>
        <end position="1600"/>
    </location>
</feature>
<reference evidence="2 3" key="1">
    <citation type="submission" date="2019-02" db="EMBL/GenBank/DDBJ databases">
        <title>Flavobacterium sp. RD-2-33 isolated from forest soil.</title>
        <authorList>
            <person name="Chaudhary D.K."/>
        </authorList>
    </citation>
    <scope>NUCLEOTIDE SEQUENCE [LARGE SCALE GENOMIC DNA]</scope>
    <source>
        <strain evidence="2 3">RD-2-33</strain>
    </source>
</reference>
<proteinExistence type="predicted"/>
<name>A0A4Q9Z2V2_9FLAO</name>
<protein>
    <submittedName>
        <fullName evidence="2">T9SS sorting signal type C domain-containing protein</fullName>
    </submittedName>
</protein>
<keyword evidence="3" id="KW-1185">Reference proteome</keyword>
<organism evidence="2 3">
    <name type="scientific">Flavobacterium silvisoli</name>
    <dbReference type="NCBI Taxonomy" id="2529433"/>
    <lineage>
        <taxon>Bacteria</taxon>
        <taxon>Pseudomonadati</taxon>
        <taxon>Bacteroidota</taxon>
        <taxon>Flavobacteriia</taxon>
        <taxon>Flavobacteriales</taxon>
        <taxon>Flavobacteriaceae</taxon>
        <taxon>Flavobacterium</taxon>
    </lineage>
</organism>
<evidence type="ECO:0000256" key="1">
    <source>
        <dbReference type="SAM" id="SignalP"/>
    </source>
</evidence>
<dbReference type="NCBIfam" id="NF033708">
    <property type="entry name" value="T9SS_Cterm_ChiA"/>
    <property type="match status" value="1"/>
</dbReference>
<dbReference type="Proteomes" id="UP000293300">
    <property type="component" value="Unassembled WGS sequence"/>
</dbReference>
<dbReference type="EMBL" id="SJPE01000002">
    <property type="protein sequence ID" value="TBX70722.1"/>
    <property type="molecule type" value="Genomic_DNA"/>
</dbReference>
<feature type="signal peptide" evidence="1">
    <location>
        <begin position="1"/>
        <end position="18"/>
    </location>
</feature>